<dbReference type="PANTHER" id="PTHR43787:SF3">
    <property type="entry name" value="ARYLSULFATASE REGULATORY PROTEIN"/>
    <property type="match status" value="1"/>
</dbReference>
<comment type="cofactor">
    <cofactor evidence="1">
        <name>[4Fe-4S] cluster</name>
        <dbReference type="ChEBI" id="CHEBI:49883"/>
    </cofactor>
</comment>
<dbReference type="SFLD" id="SFLDG01067">
    <property type="entry name" value="SPASM/twitch_domain_containing"/>
    <property type="match status" value="1"/>
</dbReference>
<accession>A0A6V8NAT0</accession>
<dbReference type="GO" id="GO:0003824">
    <property type="term" value="F:catalytic activity"/>
    <property type="evidence" value="ECO:0007669"/>
    <property type="project" value="InterPro"/>
</dbReference>
<evidence type="ECO:0000313" key="8">
    <source>
        <dbReference type="EMBL" id="GFO69718.1"/>
    </source>
</evidence>
<dbReference type="GO" id="GO:0046872">
    <property type="term" value="F:metal ion binding"/>
    <property type="evidence" value="ECO:0007669"/>
    <property type="project" value="UniProtKB-KW"/>
</dbReference>
<evidence type="ECO:0000256" key="6">
    <source>
        <dbReference type="ARBA" id="ARBA00023014"/>
    </source>
</evidence>
<evidence type="ECO:0000256" key="2">
    <source>
        <dbReference type="ARBA" id="ARBA00022485"/>
    </source>
</evidence>
<dbReference type="CDD" id="cd01335">
    <property type="entry name" value="Radical_SAM"/>
    <property type="match status" value="1"/>
</dbReference>
<dbReference type="PANTHER" id="PTHR43787">
    <property type="entry name" value="FEMO COFACTOR BIOSYNTHESIS PROTEIN NIFB-RELATED"/>
    <property type="match status" value="1"/>
</dbReference>
<dbReference type="GO" id="GO:0051539">
    <property type="term" value="F:4 iron, 4 sulfur cluster binding"/>
    <property type="evidence" value="ECO:0007669"/>
    <property type="project" value="UniProtKB-KW"/>
</dbReference>
<dbReference type="InterPro" id="IPR026322">
    <property type="entry name" value="Geopep_mat_rSAM"/>
</dbReference>
<evidence type="ECO:0000256" key="1">
    <source>
        <dbReference type="ARBA" id="ARBA00001966"/>
    </source>
</evidence>
<gene>
    <name evidence="8" type="ORF">GMLC_32970</name>
</gene>
<proteinExistence type="predicted"/>
<feature type="domain" description="Radical SAM core" evidence="7">
    <location>
        <begin position="79"/>
        <end position="310"/>
    </location>
</feature>
<keyword evidence="4" id="KW-0479">Metal-binding</keyword>
<sequence>MHLSRYLKIYPAKQRPGYYLLYSTLRGSSALLSERSLALVQDGTLAEPESGTLKRLGILVPDLNEERQQMCDIIDEADVRSRVFRGIVVLNLACNLDCSYCYEGGFRFDQKMSEATAGRLVDWLIREKLAKGHDVSLSFYGGEPLLTPELIRRISEPLREAARVHQVTYNFSLVTNGTLLTRAVAEELLPLGLNGAKFTLDGPPEVHNAQRPYTSGADSFDSIVANLAAVCDLVPIQLGGNFTEENYREFPRLLDHLVAHGITGDRLLQVLFTPITPQAGCSEYNSGCACSSAPWLVEAHLFLREAILARGFVPSKPKLAACIVELSNNFVANWDGSLFKCPTFMAYPELSIGNLSDGIGDYRASHSIRNWRTERCLDCSYLPICFGGCRFLTKLQGKELSEVDCHFDFLEATLETFLNQNMNYPATAGAKR</sequence>
<dbReference type="NCBIfam" id="TIGR04085">
    <property type="entry name" value="rSAM_more_4Fe4S"/>
    <property type="match status" value="1"/>
</dbReference>
<keyword evidence="3" id="KW-0949">S-adenosyl-L-methionine</keyword>
<protein>
    <submittedName>
        <fullName evidence="8">Radical SAM/SPASM domain-containing protein</fullName>
    </submittedName>
</protein>
<reference evidence="9" key="1">
    <citation type="submission" date="2020-06" db="EMBL/GenBank/DDBJ databases">
        <title>Draft genomic sequecing of Geomonas sp. Red745.</title>
        <authorList>
            <person name="Itoh H."/>
            <person name="Xu Z.X."/>
            <person name="Ushijima N."/>
            <person name="Masuda Y."/>
            <person name="Shiratori Y."/>
            <person name="Senoo K."/>
        </authorList>
    </citation>
    <scope>NUCLEOTIDE SEQUENCE [LARGE SCALE GENOMIC DNA]</scope>
    <source>
        <strain evidence="9">Red745</strain>
    </source>
</reference>
<dbReference type="InterPro" id="IPR013785">
    <property type="entry name" value="Aldolase_TIM"/>
</dbReference>
<dbReference type="InterPro" id="IPR007197">
    <property type="entry name" value="rSAM"/>
</dbReference>
<evidence type="ECO:0000256" key="4">
    <source>
        <dbReference type="ARBA" id="ARBA00022723"/>
    </source>
</evidence>
<evidence type="ECO:0000256" key="3">
    <source>
        <dbReference type="ARBA" id="ARBA00022691"/>
    </source>
</evidence>
<dbReference type="RefSeq" id="WP_183362310.1">
    <property type="nucleotide sequence ID" value="NZ_BLXZ01000007.1"/>
</dbReference>
<evidence type="ECO:0000259" key="7">
    <source>
        <dbReference type="PROSITE" id="PS51918"/>
    </source>
</evidence>
<dbReference type="NCBIfam" id="TIGR04280">
    <property type="entry name" value="geopep_mat_rSAM"/>
    <property type="match status" value="1"/>
</dbReference>
<dbReference type="EMBL" id="BLXZ01000007">
    <property type="protein sequence ID" value="GFO69718.1"/>
    <property type="molecule type" value="Genomic_DNA"/>
</dbReference>
<evidence type="ECO:0000256" key="5">
    <source>
        <dbReference type="ARBA" id="ARBA00023004"/>
    </source>
</evidence>
<dbReference type="AlphaFoldDB" id="A0A6V8NAT0"/>
<keyword evidence="6" id="KW-0411">Iron-sulfur</keyword>
<dbReference type="PROSITE" id="PS51918">
    <property type="entry name" value="RADICAL_SAM"/>
    <property type="match status" value="1"/>
</dbReference>
<dbReference type="SUPFAM" id="SSF102114">
    <property type="entry name" value="Radical SAM enzymes"/>
    <property type="match status" value="1"/>
</dbReference>
<dbReference type="SFLD" id="SFLDS00029">
    <property type="entry name" value="Radical_SAM"/>
    <property type="match status" value="1"/>
</dbReference>
<organism evidence="8 9">
    <name type="scientific">Geomonas limicola</name>
    <dbReference type="NCBI Taxonomy" id="2740186"/>
    <lineage>
        <taxon>Bacteria</taxon>
        <taxon>Pseudomonadati</taxon>
        <taxon>Thermodesulfobacteriota</taxon>
        <taxon>Desulfuromonadia</taxon>
        <taxon>Geobacterales</taxon>
        <taxon>Geobacteraceae</taxon>
        <taxon>Geomonas</taxon>
    </lineage>
</organism>
<evidence type="ECO:0000313" key="9">
    <source>
        <dbReference type="Proteomes" id="UP000587586"/>
    </source>
</evidence>
<keyword evidence="2" id="KW-0004">4Fe-4S</keyword>
<dbReference type="InterPro" id="IPR023885">
    <property type="entry name" value="4Fe4S-binding_SPASM_dom"/>
</dbReference>
<comment type="caution">
    <text evidence="8">The sequence shown here is derived from an EMBL/GenBank/DDBJ whole genome shotgun (WGS) entry which is preliminary data.</text>
</comment>
<keyword evidence="9" id="KW-1185">Reference proteome</keyword>
<dbReference type="Pfam" id="PF04055">
    <property type="entry name" value="Radical_SAM"/>
    <property type="match status" value="1"/>
</dbReference>
<dbReference type="UniPathway" id="UPA00782"/>
<name>A0A6V8NAT0_9BACT</name>
<keyword evidence="5" id="KW-0408">Iron</keyword>
<dbReference type="Gene3D" id="3.20.20.70">
    <property type="entry name" value="Aldolase class I"/>
    <property type="match status" value="1"/>
</dbReference>
<dbReference type="Proteomes" id="UP000587586">
    <property type="component" value="Unassembled WGS sequence"/>
</dbReference>
<dbReference type="InterPro" id="IPR058240">
    <property type="entry name" value="rSAM_sf"/>
</dbReference>